<feature type="compositionally biased region" description="Low complexity" evidence="1">
    <location>
        <begin position="17"/>
        <end position="34"/>
    </location>
</feature>
<keyword evidence="3" id="KW-1185">Reference proteome</keyword>
<dbReference type="EMBL" id="JAHBMH010000073">
    <property type="protein sequence ID" value="KAK1932777.1"/>
    <property type="molecule type" value="Genomic_DNA"/>
</dbReference>
<evidence type="ECO:0000313" key="2">
    <source>
        <dbReference type="EMBL" id="KAK1932777.1"/>
    </source>
</evidence>
<protein>
    <submittedName>
        <fullName evidence="2">Uncharacterized protein</fullName>
    </submittedName>
</protein>
<sequence>MAEKTNTKVPRETHQCSSVAAARRPKAASVAKPPKVTPEQMLADELNQVKKLQGSRYMSITTEDIDAILDANARLIEQLVQPSKIKDSYEYVDKFAKLQRNLVLISRLADQPK</sequence>
<name>A0AAD9G6K7_BABDI</name>
<accession>A0AAD9G6K7</accession>
<dbReference type="Proteomes" id="UP001195914">
    <property type="component" value="Unassembled WGS sequence"/>
</dbReference>
<evidence type="ECO:0000256" key="1">
    <source>
        <dbReference type="SAM" id="MobiDB-lite"/>
    </source>
</evidence>
<evidence type="ECO:0000313" key="3">
    <source>
        <dbReference type="Proteomes" id="UP001195914"/>
    </source>
</evidence>
<proteinExistence type="predicted"/>
<dbReference type="AlphaFoldDB" id="A0AAD9G6K7"/>
<organism evidence="2 3">
    <name type="scientific">Babesia divergens</name>
    <dbReference type="NCBI Taxonomy" id="32595"/>
    <lineage>
        <taxon>Eukaryota</taxon>
        <taxon>Sar</taxon>
        <taxon>Alveolata</taxon>
        <taxon>Apicomplexa</taxon>
        <taxon>Aconoidasida</taxon>
        <taxon>Piroplasmida</taxon>
        <taxon>Babesiidae</taxon>
        <taxon>Babesia</taxon>
    </lineage>
</organism>
<reference evidence="2" key="2">
    <citation type="submission" date="2021-05" db="EMBL/GenBank/DDBJ databases">
        <authorList>
            <person name="Pain A."/>
        </authorList>
    </citation>
    <scope>NUCLEOTIDE SEQUENCE</scope>
    <source>
        <strain evidence="2">1802A</strain>
    </source>
</reference>
<gene>
    <name evidence="2" type="ORF">X943_000759</name>
</gene>
<reference evidence="2" key="1">
    <citation type="journal article" date="2014" name="Nucleic Acids Res.">
        <title>The evolutionary dynamics of variant antigen genes in Babesia reveal a history of genomic innovation underlying host-parasite interaction.</title>
        <authorList>
            <person name="Jackson A.P."/>
            <person name="Otto T.D."/>
            <person name="Darby A."/>
            <person name="Ramaprasad A."/>
            <person name="Xia D."/>
            <person name="Echaide I.E."/>
            <person name="Farber M."/>
            <person name="Gahlot S."/>
            <person name="Gamble J."/>
            <person name="Gupta D."/>
            <person name="Gupta Y."/>
            <person name="Jackson L."/>
            <person name="Malandrin L."/>
            <person name="Malas T.B."/>
            <person name="Moussa E."/>
            <person name="Nair M."/>
            <person name="Reid A.J."/>
            <person name="Sanders M."/>
            <person name="Sharma J."/>
            <person name="Tracey A."/>
            <person name="Quail M.A."/>
            <person name="Weir W."/>
            <person name="Wastling J.M."/>
            <person name="Hall N."/>
            <person name="Willadsen P."/>
            <person name="Lingelbach K."/>
            <person name="Shiels B."/>
            <person name="Tait A."/>
            <person name="Berriman M."/>
            <person name="Allred D.R."/>
            <person name="Pain A."/>
        </authorList>
    </citation>
    <scope>NUCLEOTIDE SEQUENCE</scope>
    <source>
        <strain evidence="2">1802A</strain>
    </source>
</reference>
<feature type="compositionally biased region" description="Basic and acidic residues" evidence="1">
    <location>
        <begin position="1"/>
        <end position="14"/>
    </location>
</feature>
<comment type="caution">
    <text evidence="2">The sequence shown here is derived from an EMBL/GenBank/DDBJ whole genome shotgun (WGS) entry which is preliminary data.</text>
</comment>
<feature type="region of interest" description="Disordered" evidence="1">
    <location>
        <begin position="1"/>
        <end position="37"/>
    </location>
</feature>